<comment type="caution">
    <text evidence="1">The sequence shown here is derived from an EMBL/GenBank/DDBJ whole genome shotgun (WGS) entry which is preliminary data.</text>
</comment>
<dbReference type="EMBL" id="RQGN01000013">
    <property type="protein sequence ID" value="TGM08980.1"/>
    <property type="molecule type" value="Genomic_DNA"/>
</dbReference>
<name>A0A5F2BSP2_9LEPT</name>
<organism evidence="1 2">
    <name type="scientific">Leptospira barantonii</name>
    <dbReference type="NCBI Taxonomy" id="2023184"/>
    <lineage>
        <taxon>Bacteria</taxon>
        <taxon>Pseudomonadati</taxon>
        <taxon>Spirochaetota</taxon>
        <taxon>Spirochaetia</taxon>
        <taxon>Leptospirales</taxon>
        <taxon>Leptospiraceae</taxon>
        <taxon>Leptospira</taxon>
    </lineage>
</organism>
<evidence type="ECO:0000313" key="2">
    <source>
        <dbReference type="Proteomes" id="UP000298429"/>
    </source>
</evidence>
<dbReference type="Proteomes" id="UP000298429">
    <property type="component" value="Unassembled WGS sequence"/>
</dbReference>
<accession>A0A5F2BSP2</accession>
<sequence>MEEKNISVSSKESFVLKNVSVRDVFIEFNRVVQNTFTIDRSKILHLEKELNNFGKLPIFKEIISFLRMENPVLKQIGFDFSKFLKSLSYIPFVDVVDYVQI</sequence>
<reference evidence="1 2" key="1">
    <citation type="journal article" date="2019" name="PLoS Negl. Trop. Dis.">
        <title>Revisiting the worldwide diversity of Leptospira species in the environment.</title>
        <authorList>
            <person name="Vincent A.T."/>
            <person name="Schiettekatte O."/>
            <person name="Bourhy P."/>
            <person name="Veyrier F.J."/>
            <person name="Picardeau M."/>
        </authorList>
    </citation>
    <scope>NUCLEOTIDE SEQUENCE [LARGE SCALE GENOMIC DNA]</scope>
    <source>
        <strain evidence="1 2">201702444</strain>
    </source>
</reference>
<gene>
    <name evidence="1" type="ORF">EHQ76_03265</name>
</gene>
<protein>
    <submittedName>
        <fullName evidence="1">Uncharacterized protein</fullName>
    </submittedName>
</protein>
<dbReference type="AlphaFoldDB" id="A0A5F2BSP2"/>
<evidence type="ECO:0000313" key="1">
    <source>
        <dbReference type="EMBL" id="TGM08980.1"/>
    </source>
</evidence>
<proteinExistence type="predicted"/>